<organism evidence="2 3">
    <name type="scientific">Coregonus suidteri</name>
    <dbReference type="NCBI Taxonomy" id="861788"/>
    <lineage>
        <taxon>Eukaryota</taxon>
        <taxon>Metazoa</taxon>
        <taxon>Chordata</taxon>
        <taxon>Craniata</taxon>
        <taxon>Vertebrata</taxon>
        <taxon>Euteleostomi</taxon>
        <taxon>Actinopterygii</taxon>
        <taxon>Neopterygii</taxon>
        <taxon>Teleostei</taxon>
        <taxon>Protacanthopterygii</taxon>
        <taxon>Salmoniformes</taxon>
        <taxon>Salmonidae</taxon>
        <taxon>Coregoninae</taxon>
        <taxon>Coregonus</taxon>
    </lineage>
</organism>
<accession>A0AAN8KV90</accession>
<evidence type="ECO:0000256" key="1">
    <source>
        <dbReference type="SAM" id="MobiDB-lite"/>
    </source>
</evidence>
<dbReference type="Proteomes" id="UP001356427">
    <property type="component" value="Unassembled WGS sequence"/>
</dbReference>
<comment type="caution">
    <text evidence="2">The sequence shown here is derived from an EMBL/GenBank/DDBJ whole genome shotgun (WGS) entry which is preliminary data.</text>
</comment>
<feature type="compositionally biased region" description="Basic and acidic residues" evidence="1">
    <location>
        <begin position="51"/>
        <end position="66"/>
    </location>
</feature>
<sequence length="66" mass="7197">MWMDQDVEGKGDLGVTSYLTDADGNVIIGSKSRTTTPSERRKSVTGKNMHKREASRVGGAERGKQD</sequence>
<dbReference type="AlphaFoldDB" id="A0AAN8KV90"/>
<name>A0AAN8KV90_9TELE</name>
<protein>
    <submittedName>
        <fullName evidence="2">Uncharacterized protein</fullName>
    </submittedName>
</protein>
<proteinExistence type="predicted"/>
<dbReference type="EMBL" id="JAGTTL010000037">
    <property type="protein sequence ID" value="KAK6292825.1"/>
    <property type="molecule type" value="Genomic_DNA"/>
</dbReference>
<reference evidence="2 3" key="1">
    <citation type="submission" date="2021-04" db="EMBL/GenBank/DDBJ databases">
        <authorList>
            <person name="De Guttry C."/>
            <person name="Zahm M."/>
            <person name="Klopp C."/>
            <person name="Cabau C."/>
            <person name="Louis A."/>
            <person name="Berthelot C."/>
            <person name="Parey E."/>
            <person name="Roest Crollius H."/>
            <person name="Montfort J."/>
            <person name="Robinson-Rechavi M."/>
            <person name="Bucao C."/>
            <person name="Bouchez O."/>
            <person name="Gislard M."/>
            <person name="Lluch J."/>
            <person name="Milhes M."/>
            <person name="Lampietro C."/>
            <person name="Lopez Roques C."/>
            <person name="Donnadieu C."/>
            <person name="Braasch I."/>
            <person name="Desvignes T."/>
            <person name="Postlethwait J."/>
            <person name="Bobe J."/>
            <person name="Wedekind C."/>
            <person name="Guiguen Y."/>
        </authorList>
    </citation>
    <scope>NUCLEOTIDE SEQUENCE [LARGE SCALE GENOMIC DNA]</scope>
    <source>
        <strain evidence="2">Cs_M1</strain>
        <tissue evidence="2">Blood</tissue>
    </source>
</reference>
<keyword evidence="3" id="KW-1185">Reference proteome</keyword>
<evidence type="ECO:0000313" key="3">
    <source>
        <dbReference type="Proteomes" id="UP001356427"/>
    </source>
</evidence>
<evidence type="ECO:0000313" key="2">
    <source>
        <dbReference type="EMBL" id="KAK6292825.1"/>
    </source>
</evidence>
<feature type="region of interest" description="Disordered" evidence="1">
    <location>
        <begin position="28"/>
        <end position="66"/>
    </location>
</feature>
<gene>
    <name evidence="2" type="ORF">J4Q44_G00363260</name>
</gene>